<comment type="caution">
    <text evidence="1">The sequence shown here is derived from an EMBL/GenBank/DDBJ whole genome shotgun (WGS) entry which is preliminary data.</text>
</comment>
<dbReference type="AlphaFoldDB" id="A0A1Q2ZWY6"/>
<dbReference type="EMBL" id="BDGX01000009">
    <property type="protein sequence ID" value="GAV47949.1"/>
    <property type="molecule type" value="Genomic_DNA"/>
</dbReference>
<evidence type="ECO:0000313" key="1">
    <source>
        <dbReference type="EMBL" id="GAV47949.1"/>
    </source>
</evidence>
<evidence type="ECO:0000313" key="2">
    <source>
        <dbReference type="Proteomes" id="UP000187013"/>
    </source>
</evidence>
<dbReference type="Proteomes" id="UP000187013">
    <property type="component" value="Unassembled WGS sequence"/>
</dbReference>
<accession>A0A1Q2ZWY6</accession>
<protein>
    <submittedName>
        <fullName evidence="1">Uncharacterized protein</fullName>
    </submittedName>
</protein>
<gene>
    <name evidence="1" type="ORF">ZYGR_0I02450</name>
</gene>
<reference evidence="1 2" key="1">
    <citation type="submission" date="2016-08" db="EMBL/GenBank/DDBJ databases">
        <title>Draft genome sequence of allopolyploid Zygosaccharomyces rouxii.</title>
        <authorList>
            <person name="Watanabe J."/>
            <person name="Uehara K."/>
            <person name="Mogi Y."/>
            <person name="Tsukioka Y."/>
        </authorList>
    </citation>
    <scope>NUCLEOTIDE SEQUENCE [LARGE SCALE GENOMIC DNA]</scope>
    <source>
        <strain evidence="1 2">NBRC 110957</strain>
    </source>
</reference>
<name>A0A1Q2ZWY6_ZYGRO</name>
<sequence>MSLPEVFQFSVPPSLLSDTITEPEESTYQEELLATPLLIEDEVFKLDMDETLIEEDHKNLELFSWQSDDREFANAAQDNYRLWLASGN</sequence>
<organism evidence="1 2">
    <name type="scientific">Zygosaccharomyces rouxii</name>
    <dbReference type="NCBI Taxonomy" id="4956"/>
    <lineage>
        <taxon>Eukaryota</taxon>
        <taxon>Fungi</taxon>
        <taxon>Dikarya</taxon>
        <taxon>Ascomycota</taxon>
        <taxon>Saccharomycotina</taxon>
        <taxon>Saccharomycetes</taxon>
        <taxon>Saccharomycetales</taxon>
        <taxon>Saccharomycetaceae</taxon>
        <taxon>Zygosaccharomyces</taxon>
    </lineage>
</organism>
<proteinExistence type="predicted"/>
<dbReference type="OrthoDB" id="4033322at2759"/>